<evidence type="ECO:0000259" key="6">
    <source>
        <dbReference type="PROSITE" id="PS51012"/>
    </source>
</evidence>
<feature type="transmembrane region" description="Helical" evidence="5">
    <location>
        <begin position="239"/>
        <end position="260"/>
    </location>
</feature>
<name>A0A3A9WNM2_9ACTN</name>
<evidence type="ECO:0000313" key="8">
    <source>
        <dbReference type="EMBL" id="RKN25347.1"/>
    </source>
</evidence>
<evidence type="ECO:0000256" key="4">
    <source>
        <dbReference type="ARBA" id="ARBA00023136"/>
    </source>
</evidence>
<sequence length="354" mass="38202">MSAFRSLSRAMVLGLLRDRTAVFFMLIFPLMFLALFGALFQDSGVPRSSVVQIGNVAVLDDMPEEQRAALGDALEVTRSGDRARAIEQVSDGDVDAVVWEEDGRVQLRYSAADAARAGTVQGLMQSIVQSANVEATGQEPAFTLTTDRVEDRSVKAIQFLTPGLLGWAVAMGASFMSAFTLVNWRKRRILRRLWLAPIKPSTVISARIGVSLALAFVQVAIFLAIATIPFYGLQLTGSWWLSIPLVACGTLAFMSIGLLIGAWANSDEAANGALQVVIMPMAFLSGSFFPTDEMPGWLNAISTVLPLKHLNEAMMDVLSRGESWGAALPVMGALLLFAAVVTAIAARLFRWDTA</sequence>
<feature type="transmembrane region" description="Helical" evidence="5">
    <location>
        <begin position="204"/>
        <end position="233"/>
    </location>
</feature>
<feature type="domain" description="ABC transmembrane type-2" evidence="6">
    <location>
        <begin position="117"/>
        <end position="352"/>
    </location>
</feature>
<comment type="subcellular location">
    <subcellularLocation>
        <location evidence="1">Membrane</location>
        <topology evidence="1">Multi-pass membrane protein</topology>
    </subcellularLocation>
</comment>
<keyword evidence="4 5" id="KW-0472">Membrane</keyword>
<evidence type="ECO:0000313" key="7">
    <source>
        <dbReference type="EMBL" id="RKN11084.1"/>
    </source>
</evidence>
<dbReference type="PANTHER" id="PTHR43027">
    <property type="entry name" value="DOXORUBICIN RESISTANCE ABC TRANSPORTER PERMEASE PROTEIN DRRC-RELATED"/>
    <property type="match status" value="1"/>
</dbReference>
<dbReference type="PROSITE" id="PS51012">
    <property type="entry name" value="ABC_TM2"/>
    <property type="match status" value="1"/>
</dbReference>
<evidence type="ECO:0000256" key="1">
    <source>
        <dbReference type="ARBA" id="ARBA00004141"/>
    </source>
</evidence>
<dbReference type="GO" id="GO:0140359">
    <property type="term" value="F:ABC-type transporter activity"/>
    <property type="evidence" value="ECO:0007669"/>
    <property type="project" value="InterPro"/>
</dbReference>
<dbReference type="Proteomes" id="UP000268652">
    <property type="component" value="Unassembled WGS sequence"/>
</dbReference>
<keyword evidence="2 5" id="KW-0812">Transmembrane</keyword>
<gene>
    <name evidence="8" type="ORF">D7318_09080</name>
    <name evidence="7" type="ORF">D7319_08225</name>
</gene>
<dbReference type="GO" id="GO:0016020">
    <property type="term" value="C:membrane"/>
    <property type="evidence" value="ECO:0007669"/>
    <property type="project" value="UniProtKB-SubCell"/>
</dbReference>
<dbReference type="EMBL" id="RBDX01000004">
    <property type="protein sequence ID" value="RKN11084.1"/>
    <property type="molecule type" value="Genomic_DNA"/>
</dbReference>
<comment type="caution">
    <text evidence="7">The sequence shown here is derived from an EMBL/GenBank/DDBJ whole genome shotgun (WGS) entry which is preliminary data.</text>
</comment>
<keyword evidence="9" id="KW-1185">Reference proteome</keyword>
<reference evidence="9 10" key="1">
    <citation type="submission" date="2018-09" db="EMBL/GenBank/DDBJ databases">
        <title>Streptomyces sp. nov. DS1-2, an endophytic actinomycete isolated from roots of Dendrobium scabrilingue.</title>
        <authorList>
            <person name="Kuncharoen N."/>
            <person name="Kudo T."/>
            <person name="Ohkuma M."/>
            <person name="Yuki M."/>
            <person name="Tanasupawat S."/>
        </authorList>
    </citation>
    <scope>NUCLEOTIDE SEQUENCE [LARGE SCALE GENOMIC DNA]</scope>
    <source>
        <strain evidence="7 10">AZ1-7</strain>
        <strain evidence="8 9">DS1-2</strain>
    </source>
</reference>
<keyword evidence="3 5" id="KW-1133">Transmembrane helix</keyword>
<dbReference type="InterPro" id="IPR052902">
    <property type="entry name" value="ABC-2_transporter"/>
</dbReference>
<dbReference type="RefSeq" id="WP_120696351.1">
    <property type="nucleotide sequence ID" value="NZ_RBDX01000004.1"/>
</dbReference>
<dbReference type="InterPro" id="IPR013525">
    <property type="entry name" value="ABC2_TM"/>
</dbReference>
<feature type="transmembrane region" description="Helical" evidence="5">
    <location>
        <begin position="164"/>
        <end position="184"/>
    </location>
</feature>
<dbReference type="OrthoDB" id="9778589at2"/>
<dbReference type="Proteomes" id="UP000275024">
    <property type="component" value="Unassembled WGS sequence"/>
</dbReference>
<dbReference type="EMBL" id="RBDY01000004">
    <property type="protein sequence ID" value="RKN25347.1"/>
    <property type="molecule type" value="Genomic_DNA"/>
</dbReference>
<feature type="transmembrane region" description="Helical" evidence="5">
    <location>
        <begin position="272"/>
        <end position="289"/>
    </location>
</feature>
<evidence type="ECO:0000313" key="9">
    <source>
        <dbReference type="Proteomes" id="UP000268652"/>
    </source>
</evidence>
<organism evidence="7 10">
    <name type="scientific">Streptomyces radicis</name>
    <dbReference type="NCBI Taxonomy" id="1750517"/>
    <lineage>
        <taxon>Bacteria</taxon>
        <taxon>Bacillati</taxon>
        <taxon>Actinomycetota</taxon>
        <taxon>Actinomycetes</taxon>
        <taxon>Kitasatosporales</taxon>
        <taxon>Streptomycetaceae</taxon>
        <taxon>Streptomyces</taxon>
    </lineage>
</organism>
<evidence type="ECO:0000256" key="2">
    <source>
        <dbReference type="ARBA" id="ARBA00022692"/>
    </source>
</evidence>
<dbReference type="Pfam" id="PF12698">
    <property type="entry name" value="ABC2_membrane_3"/>
    <property type="match status" value="1"/>
</dbReference>
<proteinExistence type="predicted"/>
<evidence type="ECO:0000256" key="3">
    <source>
        <dbReference type="ARBA" id="ARBA00022989"/>
    </source>
</evidence>
<protein>
    <submittedName>
        <fullName evidence="7">ABC transporter permease</fullName>
    </submittedName>
</protein>
<accession>A0A3A9WNM2</accession>
<dbReference type="PANTHER" id="PTHR43027:SF2">
    <property type="entry name" value="TRANSPORT PERMEASE PROTEIN"/>
    <property type="match status" value="1"/>
</dbReference>
<evidence type="ECO:0000313" key="10">
    <source>
        <dbReference type="Proteomes" id="UP000275024"/>
    </source>
</evidence>
<dbReference type="AlphaFoldDB" id="A0A3A9WNM2"/>
<dbReference type="InterPro" id="IPR047817">
    <property type="entry name" value="ABC2_TM_bact-type"/>
</dbReference>
<feature type="transmembrane region" description="Helical" evidence="5">
    <location>
        <begin position="324"/>
        <end position="349"/>
    </location>
</feature>
<evidence type="ECO:0000256" key="5">
    <source>
        <dbReference type="SAM" id="Phobius"/>
    </source>
</evidence>
<feature type="transmembrane region" description="Helical" evidence="5">
    <location>
        <begin position="21"/>
        <end position="40"/>
    </location>
</feature>